<evidence type="ECO:0000313" key="2">
    <source>
        <dbReference type="Proteomes" id="UP001062846"/>
    </source>
</evidence>
<name>A0ACC0LQG9_RHOML</name>
<organism evidence="1 2">
    <name type="scientific">Rhododendron molle</name>
    <name type="common">Chinese azalea</name>
    <name type="synonym">Azalea mollis</name>
    <dbReference type="NCBI Taxonomy" id="49168"/>
    <lineage>
        <taxon>Eukaryota</taxon>
        <taxon>Viridiplantae</taxon>
        <taxon>Streptophyta</taxon>
        <taxon>Embryophyta</taxon>
        <taxon>Tracheophyta</taxon>
        <taxon>Spermatophyta</taxon>
        <taxon>Magnoliopsida</taxon>
        <taxon>eudicotyledons</taxon>
        <taxon>Gunneridae</taxon>
        <taxon>Pentapetalae</taxon>
        <taxon>asterids</taxon>
        <taxon>Ericales</taxon>
        <taxon>Ericaceae</taxon>
        <taxon>Ericoideae</taxon>
        <taxon>Rhodoreae</taxon>
        <taxon>Rhododendron</taxon>
    </lineage>
</organism>
<accession>A0ACC0LQG9</accession>
<dbReference type="EMBL" id="CM046398">
    <property type="protein sequence ID" value="KAI8530577.1"/>
    <property type="molecule type" value="Genomic_DNA"/>
</dbReference>
<comment type="caution">
    <text evidence="1">The sequence shown here is derived from an EMBL/GenBank/DDBJ whole genome shotgun (WGS) entry which is preliminary data.</text>
</comment>
<gene>
    <name evidence="1" type="ORF">RHMOL_Rhmol11G0070600</name>
</gene>
<dbReference type="Proteomes" id="UP001062846">
    <property type="component" value="Chromosome 11"/>
</dbReference>
<protein>
    <submittedName>
        <fullName evidence="1">Uncharacterized protein</fullName>
    </submittedName>
</protein>
<evidence type="ECO:0000313" key="1">
    <source>
        <dbReference type="EMBL" id="KAI8530577.1"/>
    </source>
</evidence>
<proteinExistence type="predicted"/>
<reference evidence="1" key="1">
    <citation type="submission" date="2022-02" db="EMBL/GenBank/DDBJ databases">
        <title>Plant Genome Project.</title>
        <authorList>
            <person name="Zhang R.-G."/>
        </authorList>
    </citation>
    <scope>NUCLEOTIDE SEQUENCE</scope>
    <source>
        <strain evidence="1">AT1</strain>
    </source>
</reference>
<keyword evidence="2" id="KW-1185">Reference proteome</keyword>
<sequence length="167" mass="18432">MNRGGLNNVCHSPCPGTSLQCYGTGRHFHAHSPARGKGQHSLSLFISGLDWAGLDHNQSTTLTVVYTIEHILEPCVGNEDLNIRVILMDWVGTHQVQLNTSNRRNHWQPRGYKPRRGAIAKQEAFRVEKGKGKPNLKAQVDSSPPAAPYGYKPEGRDGMGRRGGKKV</sequence>